<feature type="domain" description="EfeO-type cupredoxin-like" evidence="2">
    <location>
        <begin position="31"/>
        <end position="128"/>
    </location>
</feature>
<dbReference type="OrthoDB" id="9773354at2"/>
<dbReference type="SUPFAM" id="SSF49503">
    <property type="entry name" value="Cupredoxins"/>
    <property type="match status" value="1"/>
</dbReference>
<feature type="chain" id="PRO_5016924540" description="EfeO-type cupredoxin-like domain-containing protein" evidence="1">
    <location>
        <begin position="28"/>
        <end position="139"/>
    </location>
</feature>
<accession>A0A364K7N4</accession>
<evidence type="ECO:0000313" key="4">
    <source>
        <dbReference type="Proteomes" id="UP000251213"/>
    </source>
</evidence>
<comment type="caution">
    <text evidence="3">The sequence shown here is derived from an EMBL/GenBank/DDBJ whole genome shotgun (WGS) entry which is preliminary data.</text>
</comment>
<evidence type="ECO:0000256" key="1">
    <source>
        <dbReference type="SAM" id="SignalP"/>
    </source>
</evidence>
<evidence type="ECO:0000313" key="3">
    <source>
        <dbReference type="EMBL" id="RAL26309.1"/>
    </source>
</evidence>
<sequence>MLRIAKRLFPLLIFLFMISLYPYPALASQPTSTARDIHLFTVEYKAKINGKEAEVYRFDPGQVIIQKGETIALHIHGFHGKEHHFSIPKLNIQGIVQKGKTSVVTFQAKQVGTFELICHNHYTTQQQGPMIGYITVVEG</sequence>
<evidence type="ECO:0000259" key="2">
    <source>
        <dbReference type="Pfam" id="PF13473"/>
    </source>
</evidence>
<organism evidence="3 4">
    <name type="scientific">Thermoflavimicrobium daqui</name>
    <dbReference type="NCBI Taxonomy" id="2137476"/>
    <lineage>
        <taxon>Bacteria</taxon>
        <taxon>Bacillati</taxon>
        <taxon>Bacillota</taxon>
        <taxon>Bacilli</taxon>
        <taxon>Bacillales</taxon>
        <taxon>Thermoactinomycetaceae</taxon>
        <taxon>Thermoflavimicrobium</taxon>
    </lineage>
</organism>
<dbReference type="InterPro" id="IPR008972">
    <property type="entry name" value="Cupredoxin"/>
</dbReference>
<reference evidence="3 4" key="1">
    <citation type="submission" date="2018-06" db="EMBL/GenBank/DDBJ databases">
        <title>Thermoflavimicrobium daqus sp. nov., a thermophilic microbe isolated from Moutai-flavour Daqu.</title>
        <authorList>
            <person name="Wang X."/>
            <person name="Zhou H."/>
        </authorList>
    </citation>
    <scope>NUCLEOTIDE SEQUENCE [LARGE SCALE GENOMIC DNA]</scope>
    <source>
        <strain evidence="3 4">FBKL4.011</strain>
    </source>
</reference>
<feature type="signal peptide" evidence="1">
    <location>
        <begin position="1"/>
        <end position="27"/>
    </location>
</feature>
<dbReference type="InterPro" id="IPR028096">
    <property type="entry name" value="EfeO_Cupredoxin"/>
</dbReference>
<reference evidence="3 4" key="2">
    <citation type="submission" date="2018-06" db="EMBL/GenBank/DDBJ databases">
        <authorList>
            <person name="Zhirakovskaya E."/>
        </authorList>
    </citation>
    <scope>NUCLEOTIDE SEQUENCE [LARGE SCALE GENOMIC DNA]</scope>
    <source>
        <strain evidence="3 4">FBKL4.011</strain>
    </source>
</reference>
<name>A0A364K7N4_9BACL</name>
<dbReference type="AlphaFoldDB" id="A0A364K7N4"/>
<dbReference type="Pfam" id="PF13473">
    <property type="entry name" value="Cupredoxin_1"/>
    <property type="match status" value="1"/>
</dbReference>
<dbReference type="Proteomes" id="UP000251213">
    <property type="component" value="Unassembled WGS sequence"/>
</dbReference>
<protein>
    <recommendedName>
        <fullName evidence="2">EfeO-type cupredoxin-like domain-containing protein</fullName>
    </recommendedName>
</protein>
<gene>
    <name evidence="3" type="ORF">DL897_04755</name>
</gene>
<proteinExistence type="predicted"/>
<dbReference type="Gene3D" id="2.60.40.420">
    <property type="entry name" value="Cupredoxins - blue copper proteins"/>
    <property type="match status" value="1"/>
</dbReference>
<keyword evidence="4" id="KW-1185">Reference proteome</keyword>
<dbReference type="RefSeq" id="WP_113657994.1">
    <property type="nucleotide sequence ID" value="NZ_KZ845664.1"/>
</dbReference>
<dbReference type="EMBL" id="QJKK01000002">
    <property type="protein sequence ID" value="RAL26309.1"/>
    <property type="molecule type" value="Genomic_DNA"/>
</dbReference>
<keyword evidence="1" id="KW-0732">Signal</keyword>